<feature type="compositionally biased region" description="Basic and acidic residues" evidence="1">
    <location>
        <begin position="216"/>
        <end position="230"/>
    </location>
</feature>
<dbReference type="InterPro" id="IPR011335">
    <property type="entry name" value="Restrct_endonuc-II-like"/>
</dbReference>
<evidence type="ECO:0000259" key="2">
    <source>
        <dbReference type="Pfam" id="PF05685"/>
    </source>
</evidence>
<gene>
    <name evidence="3" type="ORF">IQ249_02925</name>
</gene>
<dbReference type="EMBL" id="JADEWZ010000003">
    <property type="protein sequence ID" value="MBE9114842.1"/>
    <property type="molecule type" value="Genomic_DNA"/>
</dbReference>
<dbReference type="SUPFAM" id="SSF52980">
    <property type="entry name" value="Restriction endonuclease-like"/>
    <property type="match status" value="1"/>
</dbReference>
<protein>
    <submittedName>
        <fullName evidence="3">Uma2 family endonuclease</fullName>
    </submittedName>
</protein>
<dbReference type="InterPro" id="IPR008538">
    <property type="entry name" value="Uma2"/>
</dbReference>
<feature type="domain" description="Putative restriction endonuclease" evidence="2">
    <location>
        <begin position="22"/>
        <end position="181"/>
    </location>
</feature>
<dbReference type="AlphaFoldDB" id="A0A8J7B372"/>
<keyword evidence="4" id="KW-1185">Reference proteome</keyword>
<reference evidence="3" key="1">
    <citation type="submission" date="2020-10" db="EMBL/GenBank/DDBJ databases">
        <authorList>
            <person name="Castelo-Branco R."/>
            <person name="Eusebio N."/>
            <person name="Adriana R."/>
            <person name="Vieira A."/>
            <person name="Brugerolle De Fraissinette N."/>
            <person name="Rezende De Castro R."/>
            <person name="Schneider M.P."/>
            <person name="Vasconcelos V."/>
            <person name="Leao P.N."/>
        </authorList>
    </citation>
    <scope>NUCLEOTIDE SEQUENCE</scope>
    <source>
        <strain evidence="3">LEGE 07157</strain>
    </source>
</reference>
<keyword evidence="3" id="KW-0255">Endonuclease</keyword>
<feature type="compositionally biased region" description="Basic and acidic residues" evidence="1">
    <location>
        <begin position="237"/>
        <end position="251"/>
    </location>
</feature>
<evidence type="ECO:0000313" key="4">
    <source>
        <dbReference type="Proteomes" id="UP000654482"/>
    </source>
</evidence>
<feature type="region of interest" description="Disordered" evidence="1">
    <location>
        <begin position="198"/>
        <end position="280"/>
    </location>
</feature>
<name>A0A8J7B372_9CYAN</name>
<evidence type="ECO:0000256" key="1">
    <source>
        <dbReference type="SAM" id="MobiDB-lite"/>
    </source>
</evidence>
<feature type="compositionally biased region" description="Basic and acidic residues" evidence="1">
    <location>
        <begin position="258"/>
        <end position="272"/>
    </location>
</feature>
<keyword evidence="3" id="KW-0378">Hydrolase</keyword>
<keyword evidence="3" id="KW-0540">Nuclease</keyword>
<proteinExistence type="predicted"/>
<dbReference type="CDD" id="cd06260">
    <property type="entry name" value="DUF820-like"/>
    <property type="match status" value="1"/>
</dbReference>
<dbReference type="Proteomes" id="UP000654482">
    <property type="component" value="Unassembled WGS sequence"/>
</dbReference>
<dbReference type="Gene3D" id="3.90.1570.10">
    <property type="entry name" value="tt1808, chain A"/>
    <property type="match status" value="1"/>
</dbReference>
<dbReference type="RefSeq" id="WP_194027928.1">
    <property type="nucleotide sequence ID" value="NZ_JADEWZ010000003.1"/>
</dbReference>
<accession>A0A8J7B372</accession>
<sequence length="296" mass="35225">MTLTQEIATSPDLTESAIFPPGDLYSDEPPLETELHLRQIILLLNCLEWWWKEKNDFYVAGNLTIYYSDRKRKNEHFRGPDFFVVLDTERKTRKSWVVWEEEGRYPNFILEILSDSTAKIDRELKKKLYQDTFRTPDYFWFDPYTSEFAGFHLVDGKYEPLEANDRGHLWSQQLGLYLGIEGGLLRFFTSEGELVPTPEEDAQAERQQKELAQQQKESERQQKESERQQKELAQQQKESERQQKESERQQKELAQQQKESERQQKESERQQKEIAQQKAERLAAKLRELNIDPDTI</sequence>
<dbReference type="GO" id="GO:0004519">
    <property type="term" value="F:endonuclease activity"/>
    <property type="evidence" value="ECO:0007669"/>
    <property type="project" value="UniProtKB-KW"/>
</dbReference>
<dbReference type="PANTHER" id="PTHR33352">
    <property type="entry name" value="SLR1095 PROTEIN"/>
    <property type="match status" value="1"/>
</dbReference>
<dbReference type="Pfam" id="PF05685">
    <property type="entry name" value="Uma2"/>
    <property type="match status" value="1"/>
</dbReference>
<organism evidence="3 4">
    <name type="scientific">Lusitaniella coriacea LEGE 07157</name>
    <dbReference type="NCBI Taxonomy" id="945747"/>
    <lineage>
        <taxon>Bacteria</taxon>
        <taxon>Bacillati</taxon>
        <taxon>Cyanobacteriota</taxon>
        <taxon>Cyanophyceae</taxon>
        <taxon>Spirulinales</taxon>
        <taxon>Lusitaniellaceae</taxon>
        <taxon>Lusitaniella</taxon>
    </lineage>
</organism>
<comment type="caution">
    <text evidence="3">The sequence shown here is derived from an EMBL/GenBank/DDBJ whole genome shotgun (WGS) entry which is preliminary data.</text>
</comment>
<dbReference type="InterPro" id="IPR012296">
    <property type="entry name" value="Nuclease_put_TT1808"/>
</dbReference>
<dbReference type="PANTHER" id="PTHR33352:SF3">
    <property type="entry name" value="SLR1612 PROTEIN"/>
    <property type="match status" value="1"/>
</dbReference>
<evidence type="ECO:0000313" key="3">
    <source>
        <dbReference type="EMBL" id="MBE9114842.1"/>
    </source>
</evidence>